<gene>
    <name evidence="12" type="ORF">APUTEX25_005508</name>
    <name evidence="11" type="ORF">F751_1066</name>
    <name evidence="10" type="ORF">g.28985</name>
</gene>
<dbReference type="SMART" id="SM00382">
    <property type="entry name" value="AAA"/>
    <property type="match status" value="1"/>
</dbReference>
<evidence type="ECO:0000313" key="12">
    <source>
        <dbReference type="EMBL" id="RMZ55230.1"/>
    </source>
</evidence>
<keyword evidence="7 8" id="KW-0472">Membrane</keyword>
<evidence type="ECO:0000256" key="3">
    <source>
        <dbReference type="ARBA" id="ARBA00022692"/>
    </source>
</evidence>
<dbReference type="Pfam" id="PF19055">
    <property type="entry name" value="ABC2_membrane_7"/>
    <property type="match status" value="1"/>
</dbReference>
<dbReference type="CDD" id="cd03213">
    <property type="entry name" value="ABCG_EPDR"/>
    <property type="match status" value="1"/>
</dbReference>
<keyword evidence="3 8" id="KW-0812">Transmembrane</keyword>
<evidence type="ECO:0000256" key="4">
    <source>
        <dbReference type="ARBA" id="ARBA00022741"/>
    </source>
</evidence>
<evidence type="ECO:0000313" key="10">
    <source>
        <dbReference type="EMBL" id="JAT75841.1"/>
    </source>
</evidence>
<accession>A0A087SCB6</accession>
<dbReference type="Proteomes" id="UP000279271">
    <property type="component" value="Unassembled WGS sequence"/>
</dbReference>
<dbReference type="AlphaFoldDB" id="A0A087SCB6"/>
<proteinExistence type="predicted"/>
<reference evidence="10" key="2">
    <citation type="submission" date="2015-08" db="EMBL/GenBank/DDBJ databases">
        <authorList>
            <person name="Babu N.S."/>
            <person name="Beckwith C.J."/>
            <person name="Beseler K.G."/>
            <person name="Brison A."/>
            <person name="Carone J.V."/>
            <person name="Caskin T.P."/>
            <person name="Diamond M."/>
            <person name="Durham M.E."/>
            <person name="Foxe J.M."/>
            <person name="Go M."/>
            <person name="Henderson B.A."/>
            <person name="Jones I.B."/>
            <person name="McGettigan J.A."/>
            <person name="Micheletti S.J."/>
            <person name="Nasrallah M.E."/>
            <person name="Ortiz D."/>
            <person name="Piller C.R."/>
            <person name="Privatt S.R."/>
            <person name="Schneider S.L."/>
            <person name="Sharp S."/>
            <person name="Smith T.C."/>
            <person name="Stanton J.D."/>
            <person name="Ullery H.E."/>
            <person name="Wilson R.J."/>
            <person name="Serrano M.G."/>
            <person name="Buck G."/>
            <person name="Lee V."/>
            <person name="Wang Y."/>
            <person name="Carvalho R."/>
            <person name="Voegtly L."/>
            <person name="Shi R."/>
            <person name="Duckworth R."/>
            <person name="Johnson A."/>
            <person name="Loviza R."/>
            <person name="Walstead R."/>
            <person name="Shah Z."/>
            <person name="Kiflezghi M."/>
            <person name="Wade K."/>
            <person name="Ball S.L."/>
            <person name="Bradley K.W."/>
            <person name="Asai D.J."/>
            <person name="Bowman C.A."/>
            <person name="Russell D.A."/>
            <person name="Pope W.H."/>
            <person name="Jacobs-Sera D."/>
            <person name="Hendrix R.W."/>
            <person name="Hatfull G.F."/>
        </authorList>
    </citation>
    <scope>NUCLEOTIDE SEQUENCE</scope>
</reference>
<evidence type="ECO:0000313" key="14">
    <source>
        <dbReference type="Proteomes" id="UP000279271"/>
    </source>
</evidence>
<dbReference type="SUPFAM" id="SSF52540">
    <property type="entry name" value="P-loop containing nucleoside triphosphate hydrolases"/>
    <property type="match status" value="1"/>
</dbReference>
<dbReference type="GO" id="GO:0016020">
    <property type="term" value="C:membrane"/>
    <property type="evidence" value="ECO:0007669"/>
    <property type="project" value="UniProtKB-SubCell"/>
</dbReference>
<evidence type="ECO:0000313" key="11">
    <source>
        <dbReference type="EMBL" id="KFM23370.1"/>
    </source>
</evidence>
<keyword evidence="2" id="KW-0813">Transport</keyword>
<keyword evidence="4" id="KW-0547">Nucleotide-binding</keyword>
<evidence type="ECO:0000256" key="2">
    <source>
        <dbReference type="ARBA" id="ARBA00022448"/>
    </source>
</evidence>
<dbReference type="PROSITE" id="PS50893">
    <property type="entry name" value="ABC_TRANSPORTER_2"/>
    <property type="match status" value="1"/>
</dbReference>
<feature type="transmembrane region" description="Helical" evidence="8">
    <location>
        <begin position="476"/>
        <end position="494"/>
    </location>
</feature>
<evidence type="ECO:0000256" key="5">
    <source>
        <dbReference type="ARBA" id="ARBA00022840"/>
    </source>
</evidence>
<dbReference type="KEGG" id="apro:F751_1066"/>
<evidence type="ECO:0000256" key="1">
    <source>
        <dbReference type="ARBA" id="ARBA00004141"/>
    </source>
</evidence>
<dbReference type="EMBL" id="GDKF01002781">
    <property type="protein sequence ID" value="JAT75841.1"/>
    <property type="molecule type" value="Transcribed_RNA"/>
</dbReference>
<dbReference type="PANTHER" id="PTHR48041">
    <property type="entry name" value="ABC TRANSPORTER G FAMILY MEMBER 28"/>
    <property type="match status" value="1"/>
</dbReference>
<dbReference type="Pfam" id="PF00005">
    <property type="entry name" value="ABC_tran"/>
    <property type="match status" value="1"/>
</dbReference>
<dbReference type="Pfam" id="PF01061">
    <property type="entry name" value="ABC2_membrane"/>
    <property type="match status" value="1"/>
</dbReference>
<name>A0A087SCB6_AUXPR</name>
<dbReference type="PANTHER" id="PTHR48041:SF41">
    <property type="entry name" value="ABC TRANSPORTER G FAMILY"/>
    <property type="match status" value="1"/>
</dbReference>
<dbReference type="GO" id="GO:0005524">
    <property type="term" value="F:ATP binding"/>
    <property type="evidence" value="ECO:0007669"/>
    <property type="project" value="UniProtKB-KW"/>
</dbReference>
<keyword evidence="13" id="KW-1185">Reference proteome</keyword>
<evidence type="ECO:0000256" key="6">
    <source>
        <dbReference type="ARBA" id="ARBA00022989"/>
    </source>
</evidence>
<dbReference type="InterPro" id="IPR043926">
    <property type="entry name" value="ABCG_dom"/>
</dbReference>
<dbReference type="GeneID" id="23612457"/>
<dbReference type="PROSITE" id="PS00211">
    <property type="entry name" value="ABC_TRANSPORTER_1"/>
    <property type="match status" value="1"/>
</dbReference>
<dbReference type="eggNOG" id="KOG0061">
    <property type="taxonomic scope" value="Eukaryota"/>
</dbReference>
<dbReference type="EMBL" id="KL662090">
    <property type="protein sequence ID" value="KFM23370.1"/>
    <property type="molecule type" value="Genomic_DNA"/>
</dbReference>
<feature type="domain" description="ABC transporter" evidence="9">
    <location>
        <begin position="62"/>
        <end position="303"/>
    </location>
</feature>
<reference evidence="12" key="4">
    <citation type="submission" date="2018-10" db="EMBL/GenBank/DDBJ databases">
        <authorList>
            <person name="Hovde B."/>
            <person name="Zhang X."/>
        </authorList>
    </citation>
    <scope>NUCLEOTIDE SEQUENCE [LARGE SCALE GENOMIC DNA]</scope>
    <source>
        <strain evidence="12">UTEX 25</strain>
    </source>
</reference>
<organism evidence="11 13">
    <name type="scientific">Auxenochlorella protothecoides</name>
    <name type="common">Green microalga</name>
    <name type="synonym">Chlorella protothecoides</name>
    <dbReference type="NCBI Taxonomy" id="3075"/>
    <lineage>
        <taxon>Eukaryota</taxon>
        <taxon>Viridiplantae</taxon>
        <taxon>Chlorophyta</taxon>
        <taxon>core chlorophytes</taxon>
        <taxon>Trebouxiophyceae</taxon>
        <taxon>Chlorellales</taxon>
        <taxon>Chlorellaceae</taxon>
        <taxon>Auxenochlorella</taxon>
    </lineage>
</organism>
<reference evidence="11 13" key="1">
    <citation type="journal article" date="2014" name="BMC Genomics">
        <title>Oil accumulation mechanisms of the oleaginous microalga Chlorella protothecoides revealed through its genome, transcriptomes, and proteomes.</title>
        <authorList>
            <person name="Gao C."/>
            <person name="Wang Y."/>
            <person name="Shen Y."/>
            <person name="Yan D."/>
            <person name="He X."/>
            <person name="Dai J."/>
            <person name="Wu Q."/>
        </authorList>
    </citation>
    <scope>NUCLEOTIDE SEQUENCE [LARGE SCALE GENOMIC DNA]</scope>
    <source>
        <strain evidence="11 13">0710</strain>
    </source>
</reference>
<comment type="subcellular location">
    <subcellularLocation>
        <location evidence="1">Membrane</location>
        <topology evidence="1">Multi-pass membrane protein</topology>
    </subcellularLocation>
</comment>
<reference evidence="12" key="5">
    <citation type="submission" date="2018-11" db="EMBL/GenBank/DDBJ databases">
        <title>Characterization of plant carbon substrate utilization by Auxenochlorella protothecoides.</title>
        <authorList>
            <person name="Vogler B.W."/>
            <person name="Starkenburg S.R."/>
            <person name="Sudasinghe N."/>
            <person name="Schambach J.Y."/>
            <person name="Rollin J.A."/>
            <person name="Pattathil S."/>
            <person name="Barry A.N."/>
        </authorList>
    </citation>
    <scope>NUCLEOTIDE SEQUENCE [LARGE SCALE GENOMIC DNA]</scope>
    <source>
        <strain evidence="12">UTEX 25</strain>
    </source>
</reference>
<dbReference type="Gene3D" id="3.40.50.300">
    <property type="entry name" value="P-loop containing nucleotide triphosphate hydrolases"/>
    <property type="match status" value="1"/>
</dbReference>
<dbReference type="InterPro" id="IPR013525">
    <property type="entry name" value="ABC2_TM"/>
</dbReference>
<dbReference type="GO" id="GO:0140359">
    <property type="term" value="F:ABC-type transporter activity"/>
    <property type="evidence" value="ECO:0007669"/>
    <property type="project" value="InterPro"/>
</dbReference>
<reference evidence="14" key="3">
    <citation type="journal article" date="2018" name="Algal Res.">
        <title>Characterization of plant carbon substrate utilization by Auxenochlorella protothecoides.</title>
        <authorList>
            <person name="Vogler B.W."/>
            <person name="Starkenburg S.R."/>
            <person name="Sudasinghe N."/>
            <person name="Schambach J.Y."/>
            <person name="Rollin J.A."/>
            <person name="Pattathil S."/>
            <person name="Barry A.N."/>
        </authorList>
    </citation>
    <scope>NUCLEOTIDE SEQUENCE [LARGE SCALE GENOMIC DNA]</scope>
    <source>
        <strain evidence="14">UTEX 25</strain>
    </source>
</reference>
<keyword evidence="6 8" id="KW-1133">Transmembrane helix</keyword>
<dbReference type="GO" id="GO:0016887">
    <property type="term" value="F:ATP hydrolysis activity"/>
    <property type="evidence" value="ECO:0007669"/>
    <property type="project" value="InterPro"/>
</dbReference>
<dbReference type="OrthoDB" id="66620at2759"/>
<sequence length="659" mass="70423">MEFLAGALLITLPRDKSIPLGAGAVLAKAVDGAVRAVTKPRSAHAAASIEQAGAQAVTLVWDRLTCILKTKNGQVRALLRDIQGTARPGRLLAILGPSGAGKTTLLNILAGQLPFNKNIELTGRVLANGRPLDSLLGHVGFVAQEDIFYSQLTVRETLLMAAQLSNGTSTASERERVVDDIIARLGLAKVRATRIGDKKTRGLSGGERKRLSIAVELIARPKLIFADEPTTGLDSFQAHKVVEALKQLAEENHTVIASIHQPRSSIYTLFDDVILLSEGEVLYAGEADRALSYFDAQGHRCPKHYNPAEFLADLAAVDHSSPDAEDSSRSRVRQLALAWRAEAGSRALADGHGEGDAVPAQLGARKGGGGARHLGLLFRRSLRQVLRDVPTLVSRAGSQLSSAAVFAGIYWRMGLHESTIQDRTGLLQVCAVGTAMSSLIKTLNVFPRERVIVQRERSRYNMPAWPYLLSKLAAELPVGALFPALFGCIVYPATGLNPSMARFSRFLAVLTLESFSAQALGLAVGAAAPSTEAALAIGPAAMLISIVFGGLFVNEANVPRVLSWLPKTSIIKYAFAGLCVNEFTGLNFTSNGAGPGLTGTQALKRLSFAGTSIGQSLVGQGRVLLFYYWLTYSILQRQTPKYQPVESARPSLESLAAPL</sequence>
<evidence type="ECO:0000256" key="7">
    <source>
        <dbReference type="ARBA" id="ARBA00023136"/>
    </source>
</evidence>
<feature type="transmembrane region" description="Helical" evidence="8">
    <location>
        <begin position="533"/>
        <end position="553"/>
    </location>
</feature>
<dbReference type="RefSeq" id="XP_011396240.1">
    <property type="nucleotide sequence ID" value="XM_011397938.1"/>
</dbReference>
<evidence type="ECO:0000259" key="9">
    <source>
        <dbReference type="PROSITE" id="PS50893"/>
    </source>
</evidence>
<evidence type="ECO:0000256" key="8">
    <source>
        <dbReference type="SAM" id="Phobius"/>
    </source>
</evidence>
<protein>
    <submittedName>
        <fullName evidence="11">ABC transporter G family member 7</fullName>
    </submittedName>
</protein>
<dbReference type="InterPro" id="IPR003593">
    <property type="entry name" value="AAA+_ATPase"/>
</dbReference>
<dbReference type="InterPro" id="IPR003439">
    <property type="entry name" value="ABC_transporter-like_ATP-bd"/>
</dbReference>
<dbReference type="InterPro" id="IPR050352">
    <property type="entry name" value="ABCG_transporters"/>
</dbReference>
<dbReference type="EMBL" id="QOKY01000169">
    <property type="protein sequence ID" value="RMZ55230.1"/>
    <property type="molecule type" value="Genomic_DNA"/>
</dbReference>
<dbReference type="Proteomes" id="UP000028924">
    <property type="component" value="Unassembled WGS sequence"/>
</dbReference>
<keyword evidence="5" id="KW-0067">ATP-binding</keyword>
<feature type="transmembrane region" description="Helical" evidence="8">
    <location>
        <begin position="506"/>
        <end position="527"/>
    </location>
</feature>
<dbReference type="InterPro" id="IPR017871">
    <property type="entry name" value="ABC_transporter-like_CS"/>
</dbReference>
<dbReference type="InterPro" id="IPR027417">
    <property type="entry name" value="P-loop_NTPase"/>
</dbReference>
<evidence type="ECO:0000313" key="13">
    <source>
        <dbReference type="Proteomes" id="UP000028924"/>
    </source>
</evidence>